<protein>
    <recommendedName>
        <fullName evidence="4">Haem-binding uptake Tiki superfamily ChaN domain-containing protein</fullName>
    </recommendedName>
</protein>
<evidence type="ECO:0000313" key="3">
    <source>
        <dbReference type="Proteomes" id="UP000325141"/>
    </source>
</evidence>
<dbReference type="Proteomes" id="UP000325141">
    <property type="component" value="Unassembled WGS sequence"/>
</dbReference>
<dbReference type="AlphaFoldDB" id="A0A5M6CKN2"/>
<organism evidence="2 3">
    <name type="scientific">Paenimyroides baculatum</name>
    <dbReference type="NCBI Taxonomy" id="2608000"/>
    <lineage>
        <taxon>Bacteria</taxon>
        <taxon>Pseudomonadati</taxon>
        <taxon>Bacteroidota</taxon>
        <taxon>Flavobacteriia</taxon>
        <taxon>Flavobacteriales</taxon>
        <taxon>Flavobacteriaceae</taxon>
        <taxon>Paenimyroides</taxon>
    </lineage>
</organism>
<feature type="signal peptide" evidence="1">
    <location>
        <begin position="1"/>
        <end position="19"/>
    </location>
</feature>
<sequence length="239" mass="27419">MKKLLLLIPLIVLSSCASKLVDFALKKNGVLDTKAVLQPLEYDDKKIVFLNMIHLGTKEYYEDVKSKIDSLENEGFFVMYEGLYLRKSERIIKENDTVNYLKFRKVMGIDPLVEYSKMKPFSDYIVKYDLLDQPDYPELGITSKNSKAVDLPMSVLISELEKEKGIVQLSQCDYNSKLGSGAYTCGKVNKDLQKYMLESIVLDKRNKNIVEQIKQSSSKKIVVVYGKNHYSGIQKMLQQ</sequence>
<evidence type="ECO:0000313" key="2">
    <source>
        <dbReference type="EMBL" id="KAA5535761.1"/>
    </source>
</evidence>
<feature type="chain" id="PRO_5024415629" description="Haem-binding uptake Tiki superfamily ChaN domain-containing protein" evidence="1">
    <location>
        <begin position="20"/>
        <end position="239"/>
    </location>
</feature>
<keyword evidence="3" id="KW-1185">Reference proteome</keyword>
<evidence type="ECO:0000256" key="1">
    <source>
        <dbReference type="SAM" id="SignalP"/>
    </source>
</evidence>
<comment type="caution">
    <text evidence="2">The sequence shown here is derived from an EMBL/GenBank/DDBJ whole genome shotgun (WGS) entry which is preliminary data.</text>
</comment>
<dbReference type="RefSeq" id="WP_150010822.1">
    <property type="nucleotide sequence ID" value="NZ_VWSG01000003.1"/>
</dbReference>
<reference evidence="2 3" key="1">
    <citation type="submission" date="2019-09" db="EMBL/GenBank/DDBJ databases">
        <title>Genome sequence and assembly of Flavobacterium sp.</title>
        <authorList>
            <person name="Chhetri G."/>
        </authorList>
    </citation>
    <scope>NUCLEOTIDE SEQUENCE [LARGE SCALE GENOMIC DNA]</scope>
    <source>
        <strain evidence="2 3">SNL9</strain>
    </source>
</reference>
<name>A0A5M6CKN2_9FLAO</name>
<dbReference type="PROSITE" id="PS51257">
    <property type="entry name" value="PROKAR_LIPOPROTEIN"/>
    <property type="match status" value="1"/>
</dbReference>
<proteinExistence type="predicted"/>
<keyword evidence="1" id="KW-0732">Signal</keyword>
<dbReference type="EMBL" id="VWSG01000003">
    <property type="protein sequence ID" value="KAA5535761.1"/>
    <property type="molecule type" value="Genomic_DNA"/>
</dbReference>
<evidence type="ECO:0008006" key="4">
    <source>
        <dbReference type="Google" id="ProtNLM"/>
    </source>
</evidence>
<gene>
    <name evidence="2" type="ORF">F0460_04805</name>
</gene>
<accession>A0A5M6CKN2</accession>